<dbReference type="InterPro" id="IPR022385">
    <property type="entry name" value="Rhs_assc_core"/>
</dbReference>
<name>A0ABN5TK37_9PSED</name>
<dbReference type="SUPFAM" id="SSF56399">
    <property type="entry name" value="ADP-ribosylation"/>
    <property type="match status" value="1"/>
</dbReference>
<reference evidence="2 3" key="1">
    <citation type="submission" date="2018-12" db="EMBL/GenBank/DDBJ databases">
        <authorList>
            <person name="Li S."/>
            <person name="Yang R."/>
            <person name="Chen G."/>
            <person name="Zou L."/>
            <person name="Zhang C."/>
            <person name="Chen Y."/>
            <person name="Liu Z."/>
            <person name="Li Y."/>
            <person name="Yan Y."/>
            <person name="Huang M."/>
            <person name="Chen T."/>
        </authorList>
    </citation>
    <scope>NUCLEOTIDE SEQUENCE [LARGE SCALE GENOMIC DNA]</scope>
    <source>
        <strain evidence="2 3">2014</strain>
    </source>
</reference>
<feature type="coiled-coil region" evidence="1">
    <location>
        <begin position="164"/>
        <end position="191"/>
    </location>
</feature>
<evidence type="ECO:0000313" key="2">
    <source>
        <dbReference type="EMBL" id="AZL74309.1"/>
    </source>
</evidence>
<dbReference type="Gene3D" id="2.180.10.10">
    <property type="entry name" value="RHS repeat-associated core"/>
    <property type="match status" value="1"/>
</dbReference>
<keyword evidence="3" id="KW-1185">Reference proteome</keyword>
<organism evidence="2 3">
    <name type="scientific">Pseudomonas oryziphila</name>
    <dbReference type="NCBI Taxonomy" id="2894079"/>
    <lineage>
        <taxon>Bacteria</taxon>
        <taxon>Pseudomonadati</taxon>
        <taxon>Pseudomonadota</taxon>
        <taxon>Gammaproteobacteria</taxon>
        <taxon>Pseudomonadales</taxon>
        <taxon>Pseudomonadaceae</taxon>
        <taxon>Pseudomonas</taxon>
    </lineage>
</organism>
<dbReference type="EMBL" id="CP034337">
    <property type="protein sequence ID" value="AZL74309.1"/>
    <property type="molecule type" value="Genomic_DNA"/>
</dbReference>
<dbReference type="Proteomes" id="UP000272622">
    <property type="component" value="Chromosome"/>
</dbReference>
<keyword evidence="1" id="KW-0175">Coiled coil</keyword>
<dbReference type="NCBIfam" id="TIGR03696">
    <property type="entry name" value="Rhs_assc_core"/>
    <property type="match status" value="1"/>
</dbReference>
<evidence type="ECO:0000256" key="1">
    <source>
        <dbReference type="SAM" id="Coils"/>
    </source>
</evidence>
<sequence>MPTSSPPRPMTTLLATNTPGSVLRYLADRQPKTISYTAFGHRLPGLASSLGFNGQYLDQLSGCYLLGNGYRVYHPLFMRFNSPDSLSPFGAGGVNAYAYCAADPINRTDPTGHMFRLFKFLTRTGSQEMSNVVANSQHDPQLPSYEYWERVHPERMTPANPKADKKRERKIQNLSDRIARLEVKRDTYTGARADPVYYGIQITNASNKLQRLVAERPKLTNPHLYTDEQAQSHRATFGYFYRENVNRLPDYASVIRESQSTTEESAPPACAP</sequence>
<evidence type="ECO:0000313" key="3">
    <source>
        <dbReference type="Proteomes" id="UP000272622"/>
    </source>
</evidence>
<accession>A0ABN5TK37</accession>
<gene>
    <name evidence="2" type="ORF">EI693_14995</name>
</gene>
<proteinExistence type="predicted"/>
<protein>
    <submittedName>
        <fullName evidence="2">RHS repeat-associated core domain-containing protein</fullName>
    </submittedName>
</protein>